<dbReference type="InterPro" id="IPR032675">
    <property type="entry name" value="LRR_dom_sf"/>
</dbReference>
<dbReference type="GO" id="GO:0048471">
    <property type="term" value="C:perinuclear region of cytoplasm"/>
    <property type="evidence" value="ECO:0007669"/>
    <property type="project" value="TreeGrafter"/>
</dbReference>
<dbReference type="InterPro" id="IPR036720">
    <property type="entry name" value="RanGAP1_C_sf"/>
</dbReference>
<evidence type="ECO:0000256" key="4">
    <source>
        <dbReference type="SAM" id="MobiDB-lite"/>
    </source>
</evidence>
<evidence type="ECO:0000313" key="6">
    <source>
        <dbReference type="Proteomes" id="UP000078200"/>
    </source>
</evidence>
<dbReference type="GO" id="GO:0005096">
    <property type="term" value="F:GTPase activator activity"/>
    <property type="evidence" value="ECO:0007669"/>
    <property type="project" value="UniProtKB-KW"/>
</dbReference>
<feature type="region of interest" description="Disordered" evidence="4">
    <location>
        <begin position="365"/>
        <end position="392"/>
    </location>
</feature>
<protein>
    <recommendedName>
        <fullName evidence="7">Ran-GTPase activating protein 1 C-terminal domain-containing protein</fullName>
    </recommendedName>
</protein>
<dbReference type="GO" id="GO:0031267">
    <property type="term" value="F:small GTPase binding"/>
    <property type="evidence" value="ECO:0007669"/>
    <property type="project" value="TreeGrafter"/>
</dbReference>
<evidence type="ECO:0000256" key="3">
    <source>
        <dbReference type="ARBA" id="ARBA00022737"/>
    </source>
</evidence>
<sequence>MSAFNFADLGKELTENSKEEGLSFEDLQQNWSEAEDVKDVVSALETQKVVHYLKLNGNTLGVPGAAAIGRALEKHPEFYKALWKDMFTGRLKAEIPEALKQLGKGLIIANARLTVLDLSDNALGPNGMAGLEELLRSSVCYTLQELRLNNCGLGIGGGQMLSKAILDCHRNSTEAGKPLKLKIFVAGRNRLENDGAKAIAKIFSKLKTLEEITMPQNSIYHIGIEALAEGIKHNPNLKVLNLNDNTVASKGASYLADAFAYIPRLREINFGDCLLKTNGAYNFADALEENHHELEVVNLGFNEIGVDGGLVLVTALKNKPKLRKLILDGNQVKKEAPNFGRTGCEAIKNATQCFKNPNALEEMLEDQSEIEDDEDLDEENADDGDEDYDEGNIDETFDEEDELYDDHHNDTTEEVEEDEDYIENAIDETAYTTSQDFAAKTLNTNESIVSSKNITPSITTYETFCLSQKPCSLQMFDSLRDSDKLKGFMEIINQFQGDNHLLLLVFTALKCAHLAQSSAEALEMAVALYQETIDYAVQTKQERRVTNYLLMQLGLLRCEEKFHTEYNMKSCRFALRQTLSKKSIDSVYMKNTFQVFLNQLDV</sequence>
<dbReference type="GO" id="GO:0006913">
    <property type="term" value="P:nucleocytoplasmic transport"/>
    <property type="evidence" value="ECO:0007669"/>
    <property type="project" value="TreeGrafter"/>
</dbReference>
<dbReference type="CDD" id="cd00116">
    <property type="entry name" value="LRR_RI"/>
    <property type="match status" value="1"/>
</dbReference>
<dbReference type="SUPFAM" id="SSF52047">
    <property type="entry name" value="RNI-like"/>
    <property type="match status" value="1"/>
</dbReference>
<dbReference type="STRING" id="7395.A0A1A9V7H5"/>
<dbReference type="SMART" id="SM00368">
    <property type="entry name" value="LRR_RI"/>
    <property type="match status" value="8"/>
</dbReference>
<evidence type="ECO:0000256" key="1">
    <source>
        <dbReference type="ARBA" id="ARBA00022468"/>
    </source>
</evidence>
<proteinExistence type="predicted"/>
<dbReference type="GO" id="GO:0007165">
    <property type="term" value="P:signal transduction"/>
    <property type="evidence" value="ECO:0007669"/>
    <property type="project" value="InterPro"/>
</dbReference>
<dbReference type="VEuPathDB" id="VectorBase:GAUT028382"/>
<dbReference type="Proteomes" id="UP000078200">
    <property type="component" value="Unassembled WGS sequence"/>
</dbReference>
<dbReference type="Gene3D" id="1.25.40.200">
    <property type="entry name" value="Ran-GTPase activating protein 1, C-terminal domain"/>
    <property type="match status" value="1"/>
</dbReference>
<keyword evidence="3" id="KW-0677">Repeat</keyword>
<reference evidence="5" key="1">
    <citation type="submission" date="2020-05" db="UniProtKB">
        <authorList>
            <consortium name="EnsemblMetazoa"/>
        </authorList>
    </citation>
    <scope>IDENTIFICATION</scope>
    <source>
        <strain evidence="5">TTRI</strain>
    </source>
</reference>
<dbReference type="AlphaFoldDB" id="A0A1A9V7H5"/>
<dbReference type="PANTHER" id="PTHR24113:SF12">
    <property type="entry name" value="RAN GTPASE-ACTIVATING PROTEIN 1"/>
    <property type="match status" value="1"/>
</dbReference>
<dbReference type="SUPFAM" id="SSF69099">
    <property type="entry name" value="Ran-GTPase activating protein 1 (RanGAP1), C-terminal domain"/>
    <property type="match status" value="1"/>
</dbReference>
<dbReference type="InterPro" id="IPR001611">
    <property type="entry name" value="Leu-rich_rpt"/>
</dbReference>
<dbReference type="EnsemblMetazoa" id="GAUT028382-RA">
    <property type="protein sequence ID" value="GAUT028382-PA"/>
    <property type="gene ID" value="GAUT028382"/>
</dbReference>
<accession>A0A1A9V7H5</accession>
<dbReference type="Gene3D" id="3.80.10.10">
    <property type="entry name" value="Ribonuclease Inhibitor"/>
    <property type="match status" value="1"/>
</dbReference>
<name>A0A1A9V7H5_GLOAU</name>
<evidence type="ECO:0000313" key="5">
    <source>
        <dbReference type="EnsemblMetazoa" id="GAUT028382-PA"/>
    </source>
</evidence>
<dbReference type="Pfam" id="PF13516">
    <property type="entry name" value="LRR_6"/>
    <property type="match status" value="3"/>
</dbReference>
<dbReference type="InterPro" id="IPR027038">
    <property type="entry name" value="RanGap"/>
</dbReference>
<keyword evidence="2" id="KW-0433">Leucine-rich repeat</keyword>
<evidence type="ECO:0000256" key="2">
    <source>
        <dbReference type="ARBA" id="ARBA00022614"/>
    </source>
</evidence>
<keyword evidence="1" id="KW-0343">GTPase activation</keyword>
<keyword evidence="6" id="KW-1185">Reference proteome</keyword>
<organism evidence="5 6">
    <name type="scientific">Glossina austeni</name>
    <name type="common">Savannah tsetse fly</name>
    <dbReference type="NCBI Taxonomy" id="7395"/>
    <lineage>
        <taxon>Eukaryota</taxon>
        <taxon>Metazoa</taxon>
        <taxon>Ecdysozoa</taxon>
        <taxon>Arthropoda</taxon>
        <taxon>Hexapoda</taxon>
        <taxon>Insecta</taxon>
        <taxon>Pterygota</taxon>
        <taxon>Neoptera</taxon>
        <taxon>Endopterygota</taxon>
        <taxon>Diptera</taxon>
        <taxon>Brachycera</taxon>
        <taxon>Muscomorpha</taxon>
        <taxon>Hippoboscoidea</taxon>
        <taxon>Glossinidae</taxon>
        <taxon>Glossina</taxon>
    </lineage>
</organism>
<evidence type="ECO:0008006" key="7">
    <source>
        <dbReference type="Google" id="ProtNLM"/>
    </source>
</evidence>
<dbReference type="PANTHER" id="PTHR24113">
    <property type="entry name" value="RAN GTPASE-ACTIVATING PROTEIN 1"/>
    <property type="match status" value="1"/>
</dbReference>
<dbReference type="GO" id="GO:0005634">
    <property type="term" value="C:nucleus"/>
    <property type="evidence" value="ECO:0007669"/>
    <property type="project" value="TreeGrafter"/>
</dbReference>
<dbReference type="GO" id="GO:0005829">
    <property type="term" value="C:cytosol"/>
    <property type="evidence" value="ECO:0007669"/>
    <property type="project" value="TreeGrafter"/>
</dbReference>